<accession>A0A926F8K0</accession>
<dbReference type="EMBL" id="JACRTF010000001">
    <property type="protein sequence ID" value="MBC8593844.1"/>
    <property type="molecule type" value="Genomic_DNA"/>
</dbReference>
<comment type="caution">
    <text evidence="2">The sequence shown here is derived from an EMBL/GenBank/DDBJ whole genome shotgun (WGS) entry which is preliminary data.</text>
</comment>
<protein>
    <recommendedName>
        <fullName evidence="4">Por secretion system C-terminal sorting domain-containing protein</fullName>
    </recommendedName>
</protein>
<organism evidence="2 3">
    <name type="scientific">Jilunia laotingensis</name>
    <dbReference type="NCBI Taxonomy" id="2763675"/>
    <lineage>
        <taxon>Bacteria</taxon>
        <taxon>Pseudomonadati</taxon>
        <taxon>Bacteroidota</taxon>
        <taxon>Bacteroidia</taxon>
        <taxon>Bacteroidales</taxon>
        <taxon>Bacteroidaceae</taxon>
        <taxon>Jilunia</taxon>
    </lineage>
</organism>
<keyword evidence="3" id="KW-1185">Reference proteome</keyword>
<reference evidence="2" key="1">
    <citation type="submission" date="2020-08" db="EMBL/GenBank/DDBJ databases">
        <title>Genome public.</title>
        <authorList>
            <person name="Liu C."/>
            <person name="Sun Q."/>
        </authorList>
    </citation>
    <scope>NUCLEOTIDE SEQUENCE</scope>
    <source>
        <strain evidence="2">N12</strain>
    </source>
</reference>
<feature type="signal peptide" evidence="1">
    <location>
        <begin position="1"/>
        <end position="21"/>
    </location>
</feature>
<feature type="chain" id="PRO_5037870582" description="Por secretion system C-terminal sorting domain-containing protein" evidence="1">
    <location>
        <begin position="22"/>
        <end position="792"/>
    </location>
</feature>
<sequence>MKKNYLLIVLLLVANIFSASAKIEKIFSTEALCNVTIEVDNASNVSAATRAGRGTQLTLTNGVNNLELNNSSENPLQIKAVEGAEIVSCLINGEKVNPGGDGSIRVAITEGLNIVLTTKTHGANPMVTFSVIDPSHIIVKANDVVIEDISSPKEFAKGTELTIAPTTGYEIKNVATTQRPEIPPVNGVYTIRVDQEMTIYVTTEPAKPVVTFEIDFPERISVVNQSTHEAIDISSLKLSMPKGTVLEIQASNENYSITSFKVDGTDKAPATGSKIYYVGVETNTTVTIETSSTTPSVKFIVDNPENVKVHKMDSEEMLDVTKTYEMEKNTQLVIEPANDEVRIASVTVNGVTLTPLGNGNYMTAVTTNLTIEVKTKEVLPVLTFKVDAPERINVLSGTEVLDISEAVELPVGTEITIEPSAGNFIIKSVMADGKTLTVSDNKYLVTITGDMQFDIKTAASLTLHIIQPDEGGTISVFRDGKELQEGDKVITNEKLSFKNEPEASYFFEYYLVNNKVCSDTYVVSGSDDINVGAIFRTIRQGYVAVTFDLDENGSLLTIKNIDGSERTNLDPSKPCEVKKESQIQIYMVTLGVKITSCMLNGVEISADGDEGMDARSYTMTVEDDAVIAVRTSELVQVAGEITYGEDYNPIGRIQFRYDGKVGDDFYVPVGATVEVIAKPVAGYMLDFCYISYDENNKLEGTTYTVENTDKDIIVFKGAFKKIPDGIESISSMQSHYDAQSMQIITTGGNTKVYAVSGKKVLESDETSISVSTLESGIYIVKTREGVFKLVKK</sequence>
<evidence type="ECO:0000313" key="2">
    <source>
        <dbReference type="EMBL" id="MBC8593844.1"/>
    </source>
</evidence>
<keyword evidence="1" id="KW-0732">Signal</keyword>
<gene>
    <name evidence="2" type="ORF">H8744_11425</name>
</gene>
<name>A0A926F8K0_9BACT</name>
<evidence type="ECO:0000256" key="1">
    <source>
        <dbReference type="SAM" id="SignalP"/>
    </source>
</evidence>
<dbReference type="RefSeq" id="WP_262434954.1">
    <property type="nucleotide sequence ID" value="NZ_JACRTF010000001.1"/>
</dbReference>
<dbReference type="Proteomes" id="UP000651085">
    <property type="component" value="Unassembled WGS sequence"/>
</dbReference>
<proteinExistence type="predicted"/>
<evidence type="ECO:0000313" key="3">
    <source>
        <dbReference type="Proteomes" id="UP000651085"/>
    </source>
</evidence>
<evidence type="ECO:0008006" key="4">
    <source>
        <dbReference type="Google" id="ProtNLM"/>
    </source>
</evidence>
<dbReference type="AlphaFoldDB" id="A0A926F8K0"/>